<dbReference type="InterPro" id="IPR015410">
    <property type="entry name" value="DUF1985"/>
</dbReference>
<reference evidence="2" key="1">
    <citation type="submission" date="2018-11" db="EMBL/GenBank/DDBJ databases">
        <authorList>
            <consortium name="Genoscope - CEA"/>
            <person name="William W."/>
        </authorList>
    </citation>
    <scope>NUCLEOTIDE SEQUENCE</scope>
</reference>
<evidence type="ECO:0000313" key="2">
    <source>
        <dbReference type="EMBL" id="VDD06339.1"/>
    </source>
</evidence>
<evidence type="ECO:0000259" key="1">
    <source>
        <dbReference type="Pfam" id="PF09331"/>
    </source>
</evidence>
<dbReference type="EMBL" id="LR031575">
    <property type="protein sequence ID" value="VDD06339.1"/>
    <property type="molecule type" value="Genomic_DNA"/>
</dbReference>
<proteinExistence type="predicted"/>
<dbReference type="AlphaFoldDB" id="A0A3P6CFD0"/>
<accession>A0A3P6CFD0</accession>
<gene>
    <name evidence="2" type="ORF">BRAA08T34502Z</name>
</gene>
<protein>
    <recommendedName>
        <fullName evidence="1">DUF1985 domain-containing protein</fullName>
    </recommendedName>
</protein>
<sequence length="147" mass="16730">MVSCRLVDLPEDDVTDAVPPIPDMMFAAGEEPVGVRVLTYQSSRAINHILNSLEEDEIQTLRKSPFGKIKNKNVKPYWPELFGKSEDLRVSTALKMLRRKTVTEKEVRIKLACLAIVSSVLLATNLKMKMIKEHAEAMDLHWHSSWL</sequence>
<name>A0A3P6CFD0_BRACM</name>
<feature type="domain" description="DUF1985" evidence="1">
    <location>
        <begin position="70"/>
        <end position="138"/>
    </location>
</feature>
<organism evidence="2">
    <name type="scientific">Brassica campestris</name>
    <name type="common">Field mustard</name>
    <dbReference type="NCBI Taxonomy" id="3711"/>
    <lineage>
        <taxon>Eukaryota</taxon>
        <taxon>Viridiplantae</taxon>
        <taxon>Streptophyta</taxon>
        <taxon>Embryophyta</taxon>
        <taxon>Tracheophyta</taxon>
        <taxon>Spermatophyta</taxon>
        <taxon>Magnoliopsida</taxon>
        <taxon>eudicotyledons</taxon>
        <taxon>Gunneridae</taxon>
        <taxon>Pentapetalae</taxon>
        <taxon>rosids</taxon>
        <taxon>malvids</taxon>
        <taxon>Brassicales</taxon>
        <taxon>Brassicaceae</taxon>
        <taxon>Brassiceae</taxon>
        <taxon>Brassica</taxon>
    </lineage>
</organism>
<dbReference type="Pfam" id="PF09331">
    <property type="entry name" value="DUF1985"/>
    <property type="match status" value="1"/>
</dbReference>